<evidence type="ECO:0000259" key="1">
    <source>
        <dbReference type="PROSITE" id="PS50878"/>
    </source>
</evidence>
<dbReference type="InterPro" id="IPR000477">
    <property type="entry name" value="RT_dom"/>
</dbReference>
<dbReference type="RefSeq" id="WP_092113224.1">
    <property type="nucleotide sequence ID" value="NZ_FNTH01000001.1"/>
</dbReference>
<dbReference type="Pfam" id="PF00078">
    <property type="entry name" value="RVT_1"/>
    <property type="match status" value="1"/>
</dbReference>
<keyword evidence="2" id="KW-0695">RNA-directed DNA polymerase</keyword>
<sequence length="379" mass="42382">MSANIKQDHFYRAALEIGQSGENDTLPYDLDAQFVKDNAGILAAVCFDFFKSIEAKPKKQALDFISALNVGSERLLTATGSHGFRITTKIHPFWNLYLNGLGIGIAEANEVRRSSRVHSYRLSRDQNSLFDSSKSWRAYKEATLSDPAIEEAGAFVVQTDISSFYEHIYHHRLENCIDDIFGENSTVPMQVDRILNKIASGRSFGLPVGGQCARVLAEAMMTPIDASLSDAGLVWHRYVDDFTLICVDQQNAYRALSTLSHAMADVGLSLNRTKTTILSAKHYKDFVRAQLGDGEQASIALRELDLHFDPYSDAAQSDYQKLKESFETIDVQFLLDLEREKTQPDTFVLAQISRSLKFQDPKTALQLCAKSFGREITAL</sequence>
<keyword evidence="2" id="KW-0548">Nucleotidyltransferase</keyword>
<protein>
    <submittedName>
        <fullName evidence="2">Reverse transcriptase (RNA-dependent DNA polymerase)</fullName>
    </submittedName>
</protein>
<dbReference type="OrthoDB" id="9793236at2"/>
<proteinExistence type="predicted"/>
<dbReference type="PROSITE" id="PS50878">
    <property type="entry name" value="RT_POL"/>
    <property type="match status" value="1"/>
</dbReference>
<keyword evidence="2" id="KW-0808">Transferase</keyword>
<dbReference type="AlphaFoldDB" id="A0A1H4LV79"/>
<reference evidence="2 3" key="1">
    <citation type="submission" date="2016-10" db="EMBL/GenBank/DDBJ databases">
        <authorList>
            <person name="de Groot N.N."/>
        </authorList>
    </citation>
    <scope>NUCLEOTIDE SEQUENCE [LARGE SCALE GENOMIC DNA]</scope>
    <source>
        <strain evidence="2 3">MT12</strain>
    </source>
</reference>
<gene>
    <name evidence="2" type="ORF">SAMN05444164_0119</name>
</gene>
<name>A0A1H4LV79_9BRAD</name>
<accession>A0A1H4LV79</accession>
<feature type="domain" description="Reverse transcriptase" evidence="1">
    <location>
        <begin position="1"/>
        <end position="291"/>
    </location>
</feature>
<organism evidence="2 3">
    <name type="scientific">Bradyrhizobium erythrophlei</name>
    <dbReference type="NCBI Taxonomy" id="1437360"/>
    <lineage>
        <taxon>Bacteria</taxon>
        <taxon>Pseudomonadati</taxon>
        <taxon>Pseudomonadota</taxon>
        <taxon>Alphaproteobacteria</taxon>
        <taxon>Hyphomicrobiales</taxon>
        <taxon>Nitrobacteraceae</taxon>
        <taxon>Bradyrhizobium</taxon>
    </lineage>
</organism>
<evidence type="ECO:0000313" key="3">
    <source>
        <dbReference type="Proteomes" id="UP000198992"/>
    </source>
</evidence>
<dbReference type="Proteomes" id="UP000198992">
    <property type="component" value="Unassembled WGS sequence"/>
</dbReference>
<dbReference type="CDD" id="cd01646">
    <property type="entry name" value="RT_Bac_retron_I"/>
    <property type="match status" value="1"/>
</dbReference>
<dbReference type="EMBL" id="FNTH01000001">
    <property type="protein sequence ID" value="SEB74576.1"/>
    <property type="molecule type" value="Genomic_DNA"/>
</dbReference>
<evidence type="ECO:0000313" key="2">
    <source>
        <dbReference type="EMBL" id="SEB74576.1"/>
    </source>
</evidence>
<dbReference type="GO" id="GO:0003964">
    <property type="term" value="F:RNA-directed DNA polymerase activity"/>
    <property type="evidence" value="ECO:0007669"/>
    <property type="project" value="UniProtKB-KW"/>
</dbReference>